<dbReference type="InterPro" id="IPR037484">
    <property type="entry name" value="AmhX-like"/>
</dbReference>
<evidence type="ECO:0000259" key="2">
    <source>
        <dbReference type="Pfam" id="PF07687"/>
    </source>
</evidence>
<dbReference type="InterPro" id="IPR002933">
    <property type="entry name" value="Peptidase_M20"/>
</dbReference>
<feature type="domain" description="Peptidase M20 dimerisation" evidence="2">
    <location>
        <begin position="170"/>
        <end position="261"/>
    </location>
</feature>
<dbReference type="SUPFAM" id="SSF55031">
    <property type="entry name" value="Bacterial exopeptidase dimerisation domain"/>
    <property type="match status" value="1"/>
</dbReference>
<evidence type="ECO:0000313" key="3">
    <source>
        <dbReference type="EMBL" id="MDC3425946.1"/>
    </source>
</evidence>
<dbReference type="EMBL" id="JAMQKB010000025">
    <property type="protein sequence ID" value="MDC3425946.1"/>
    <property type="molecule type" value="Genomic_DNA"/>
</dbReference>
<comment type="caution">
    <text evidence="3">The sequence shown here is derived from an EMBL/GenBank/DDBJ whole genome shotgun (WGS) entry which is preliminary data.</text>
</comment>
<dbReference type="GO" id="GO:0016787">
    <property type="term" value="F:hydrolase activity"/>
    <property type="evidence" value="ECO:0007669"/>
    <property type="project" value="InterPro"/>
</dbReference>
<comment type="cofactor">
    <cofactor evidence="1">
        <name>Mn(2+)</name>
        <dbReference type="ChEBI" id="CHEBI:29035"/>
    </cofactor>
    <text evidence="1">The Mn(2+) ion enhances activity.</text>
</comment>
<dbReference type="Pfam" id="PF07687">
    <property type="entry name" value="M20_dimer"/>
    <property type="match status" value="1"/>
</dbReference>
<dbReference type="Proteomes" id="UP001145050">
    <property type="component" value="Unassembled WGS sequence"/>
</dbReference>
<dbReference type="RefSeq" id="WP_272437765.1">
    <property type="nucleotide sequence ID" value="NZ_JAMQKB010000025.1"/>
</dbReference>
<feature type="binding site" evidence="1">
    <location>
        <position position="92"/>
    </location>
    <ligand>
        <name>Mn(2+)</name>
        <dbReference type="ChEBI" id="CHEBI:29035"/>
        <label>2</label>
    </ligand>
</feature>
<feature type="binding site" evidence="1">
    <location>
        <position position="150"/>
    </location>
    <ligand>
        <name>Mn(2+)</name>
        <dbReference type="ChEBI" id="CHEBI:29035"/>
        <label>2</label>
    </ligand>
</feature>
<dbReference type="NCBIfam" id="TIGR01891">
    <property type="entry name" value="amidohydrolases"/>
    <property type="match status" value="1"/>
</dbReference>
<name>A0A9X3WXF0_9BACI</name>
<dbReference type="GO" id="GO:0046872">
    <property type="term" value="F:metal ion binding"/>
    <property type="evidence" value="ECO:0007669"/>
    <property type="project" value="UniProtKB-KW"/>
</dbReference>
<dbReference type="PANTHER" id="PTHR11014">
    <property type="entry name" value="PEPTIDASE M20 FAMILY MEMBER"/>
    <property type="match status" value="1"/>
</dbReference>
<organism evidence="3 4">
    <name type="scientific">Terrihalobacillus insolitus</name>
    <dbReference type="NCBI Taxonomy" id="2950438"/>
    <lineage>
        <taxon>Bacteria</taxon>
        <taxon>Bacillati</taxon>
        <taxon>Bacillota</taxon>
        <taxon>Bacilli</taxon>
        <taxon>Bacillales</taxon>
        <taxon>Bacillaceae</taxon>
        <taxon>Terrihalobacillus</taxon>
    </lineage>
</organism>
<feature type="binding site" evidence="1">
    <location>
        <position position="126"/>
    </location>
    <ligand>
        <name>Mn(2+)</name>
        <dbReference type="ChEBI" id="CHEBI:29035"/>
        <label>2</label>
    </ligand>
</feature>
<evidence type="ECO:0000313" key="4">
    <source>
        <dbReference type="Proteomes" id="UP001145050"/>
    </source>
</evidence>
<sequence length="377" mass="41257">MKEFIKSLEPRIIEVFNHLHNHAEISWEEHKTTEYLAQLLEAEGVRVKTFDNHTGLIGEIGDGKPVVAIRADIDALWQEVNGTFQANHSCGHDAHMSIALGVLFVLKKFYPNPNGTIRFIFQPAEEKGTGALKMVEKGVVDDVSYLYGMHLRPIQEIPDGSAVPSILHGGARFVRGTIKSDDAHGARPHLGQNAIEIGAHFVNLLNGIHIDPMQTYSAKMTAFQAGGESSNIIPGSATFSLDLRAQKNETMEELQKKVEGIGEHLTNYYGVDLSFEIGASIAAAEVSQEAQEKMKTAIIDVLGEEKCYPPLVTTGGDDFHFYTIKRPHLKASMLGIGCDLAPGLHHPNMTFNHKAMLTGIEILVKAIIATVEGECTT</sequence>
<dbReference type="Gene3D" id="3.40.630.10">
    <property type="entry name" value="Zn peptidases"/>
    <property type="match status" value="1"/>
</dbReference>
<proteinExistence type="predicted"/>
<feature type="binding site" evidence="1">
    <location>
        <position position="345"/>
    </location>
    <ligand>
        <name>Mn(2+)</name>
        <dbReference type="ChEBI" id="CHEBI:29035"/>
        <label>2</label>
    </ligand>
</feature>
<keyword evidence="1" id="KW-0464">Manganese</keyword>
<dbReference type="CDD" id="cd08018">
    <property type="entry name" value="M20_Acy1_amhX-like"/>
    <property type="match status" value="1"/>
</dbReference>
<dbReference type="InterPro" id="IPR011650">
    <property type="entry name" value="Peptidase_M20_dimer"/>
</dbReference>
<dbReference type="PANTHER" id="PTHR11014:SF122">
    <property type="entry name" value="AMIDOHYDROLASE AMHX"/>
    <property type="match status" value="1"/>
</dbReference>
<dbReference type="Gene3D" id="3.30.70.360">
    <property type="match status" value="1"/>
</dbReference>
<dbReference type="Pfam" id="PF01546">
    <property type="entry name" value="Peptidase_M20"/>
    <property type="match status" value="1"/>
</dbReference>
<dbReference type="InterPro" id="IPR036264">
    <property type="entry name" value="Bact_exopeptidase_dim_dom"/>
</dbReference>
<protein>
    <submittedName>
        <fullName evidence="3">M20 peptidase aminoacylase family protein</fullName>
    </submittedName>
</protein>
<dbReference type="AlphaFoldDB" id="A0A9X3WXF0"/>
<dbReference type="SUPFAM" id="SSF53187">
    <property type="entry name" value="Zn-dependent exopeptidases"/>
    <property type="match status" value="1"/>
</dbReference>
<keyword evidence="4" id="KW-1185">Reference proteome</keyword>
<dbReference type="PIRSF" id="PIRSF005962">
    <property type="entry name" value="Pept_M20D_amidohydro"/>
    <property type="match status" value="1"/>
</dbReference>
<accession>A0A9X3WXF0</accession>
<gene>
    <name evidence="3" type="ORF">NC797_15680</name>
</gene>
<evidence type="ECO:0000256" key="1">
    <source>
        <dbReference type="PIRSR" id="PIRSR005962-1"/>
    </source>
</evidence>
<dbReference type="InterPro" id="IPR017439">
    <property type="entry name" value="Amidohydrolase"/>
</dbReference>
<feature type="binding site" evidence="1">
    <location>
        <position position="90"/>
    </location>
    <ligand>
        <name>Mn(2+)</name>
        <dbReference type="ChEBI" id="CHEBI:29035"/>
        <label>2</label>
    </ligand>
</feature>
<keyword evidence="1" id="KW-0479">Metal-binding</keyword>
<reference evidence="3" key="1">
    <citation type="submission" date="2022-06" db="EMBL/GenBank/DDBJ databases">
        <title>Aquibacillus sp. a new bacterium isolated from soil saline samples.</title>
        <authorList>
            <person name="Galisteo C."/>
            <person name="De La Haba R."/>
            <person name="Sanchez-Porro C."/>
            <person name="Ventosa A."/>
        </authorList>
    </citation>
    <scope>NUCLEOTIDE SEQUENCE</scope>
    <source>
        <strain evidence="3">3ASR75-11</strain>
    </source>
</reference>